<dbReference type="CDD" id="cd06121">
    <property type="entry name" value="cupin_YML079wp"/>
    <property type="match status" value="1"/>
</dbReference>
<feature type="domain" description="DUF985" evidence="1">
    <location>
        <begin position="6"/>
        <end position="139"/>
    </location>
</feature>
<protein>
    <recommendedName>
        <fullName evidence="1">DUF985 domain-containing protein</fullName>
    </recommendedName>
</protein>
<gene>
    <name evidence="2" type="ORF">ODI_04246</name>
    <name evidence="3" type="ORF">ODI_R0448</name>
</gene>
<dbReference type="InterPro" id="IPR009327">
    <property type="entry name" value="Cupin_DUF985"/>
</dbReference>
<dbReference type="EMBL" id="LT907988">
    <property type="protein sequence ID" value="SOE46757.1"/>
    <property type="molecule type" value="Genomic_DNA"/>
</dbReference>
<dbReference type="EMBL" id="FLRC01000033">
    <property type="protein sequence ID" value="SBT26473.1"/>
    <property type="molecule type" value="Genomic_DNA"/>
</dbReference>
<dbReference type="Proteomes" id="UP000078558">
    <property type="component" value="Chromosome I"/>
</dbReference>
<dbReference type="AlphaFoldDB" id="A0A1C3K4P9"/>
<evidence type="ECO:0000313" key="2">
    <source>
        <dbReference type="EMBL" id="SBT26473.1"/>
    </source>
</evidence>
<dbReference type="SUPFAM" id="SSF51182">
    <property type="entry name" value="RmlC-like cupins"/>
    <property type="match status" value="1"/>
</dbReference>
<name>A0A1C3K4P9_9BURK</name>
<dbReference type="RefSeq" id="WP_067756270.1">
    <property type="nucleotide sequence ID" value="NZ_LT907988.1"/>
</dbReference>
<dbReference type="InterPro" id="IPR014710">
    <property type="entry name" value="RmlC-like_jellyroll"/>
</dbReference>
<dbReference type="OrthoDB" id="9798288at2"/>
<dbReference type="InterPro" id="IPR011051">
    <property type="entry name" value="RmlC_Cupin_sf"/>
</dbReference>
<reference evidence="3 4" key="2">
    <citation type="submission" date="2017-08" db="EMBL/GenBank/DDBJ databases">
        <authorList>
            <person name="de Groot N.N."/>
        </authorList>
    </citation>
    <scope>NUCLEOTIDE SEQUENCE [LARGE SCALE GENOMIC DNA]</scope>
    <source>
        <strain evidence="3">Orrdi1</strain>
    </source>
</reference>
<dbReference type="STRING" id="1851544.ODI_04246"/>
<proteinExistence type="predicted"/>
<keyword evidence="4" id="KW-1185">Reference proteome</keyword>
<dbReference type="Gene3D" id="2.60.120.10">
    <property type="entry name" value="Jelly Rolls"/>
    <property type="match status" value="1"/>
</dbReference>
<dbReference type="PANTHER" id="PTHR33387:SF3">
    <property type="entry name" value="DUF985 DOMAIN-CONTAINING PROTEIN"/>
    <property type="match status" value="1"/>
</dbReference>
<dbReference type="Pfam" id="PF06172">
    <property type="entry name" value="Cupin_5"/>
    <property type="match status" value="1"/>
</dbReference>
<reference evidence="2 4" key="1">
    <citation type="submission" date="2016-06" db="EMBL/GenBank/DDBJ databases">
        <authorList>
            <person name="Kjaerup R.B."/>
            <person name="Dalgaard T.S."/>
            <person name="Juul-Madsen H.R."/>
        </authorList>
    </citation>
    <scope>NUCLEOTIDE SEQUENCE [LARGE SCALE GENOMIC DNA]</scope>
    <source>
        <strain evidence="2">Orrdi1</strain>
    </source>
</reference>
<sequence length="161" mass="17510">MDARAEELVRLLQLQPHPEGGLYREVFRSALGVRREPDGASRCALTSIYFLLPRGAVSRWHRVAADEAWHHYEGEPIELLVLLPGASHIETWRVGRADADTAPVRVVPAGAWQAARPTGAYALAGCSVGPGFEFQDFTLVSDVSAADIPVALTQAPYDAFC</sequence>
<accession>A0A1C3K4P9</accession>
<evidence type="ECO:0000313" key="3">
    <source>
        <dbReference type="EMBL" id="SOE46757.1"/>
    </source>
</evidence>
<organism evidence="2 4">
    <name type="scientific">Orrella dioscoreae</name>
    <dbReference type="NCBI Taxonomy" id="1851544"/>
    <lineage>
        <taxon>Bacteria</taxon>
        <taxon>Pseudomonadati</taxon>
        <taxon>Pseudomonadota</taxon>
        <taxon>Betaproteobacteria</taxon>
        <taxon>Burkholderiales</taxon>
        <taxon>Alcaligenaceae</taxon>
        <taxon>Orrella</taxon>
    </lineage>
</organism>
<evidence type="ECO:0000259" key="1">
    <source>
        <dbReference type="Pfam" id="PF06172"/>
    </source>
</evidence>
<evidence type="ECO:0000313" key="4">
    <source>
        <dbReference type="Proteomes" id="UP000078558"/>
    </source>
</evidence>
<dbReference type="KEGG" id="odi:ODI_R0448"/>
<dbReference type="PANTHER" id="PTHR33387">
    <property type="entry name" value="RMLC-LIKE JELLY ROLL FOLD PROTEIN"/>
    <property type="match status" value="1"/>
</dbReference>
<dbReference type="InterPro" id="IPR039935">
    <property type="entry name" value="YML079W-like"/>
</dbReference>